<accession>A0A927H305</accession>
<keyword evidence="2" id="KW-1185">Reference proteome</keyword>
<dbReference type="NCBIfam" id="TIGR03693">
    <property type="entry name" value="ocin_ThiF_like"/>
    <property type="match status" value="1"/>
</dbReference>
<name>A0A927H305_9BACL</name>
<comment type="caution">
    <text evidence="1">The sequence shown here is derived from an EMBL/GenBank/DDBJ whole genome shotgun (WGS) entry which is preliminary data.</text>
</comment>
<evidence type="ECO:0000313" key="2">
    <source>
        <dbReference type="Proteomes" id="UP000639396"/>
    </source>
</evidence>
<sequence length="641" mass="69101">MNQLTQAARLKIKGDTFYLPDPDGGVYFRNNVGTFRMEGEMMDRWIEKLFPMFNGEHTLEELTDGLSAPYTERVYAIAEALFRNGFARDVSLDRPCLLPEAIVERYGSQIAFLDSFGPSGAYRFERYREARVLAVGSGPFVLSLVSALLESGLPKFRVILTDAVPTNRSRLNELVRHAYQADAEVEVQELAWPGSGEAAWRELVRPFQAVMYVSPDGDIGEVRTLQSVCREEGKRLFPAMFLHQAGVAGPLVAPDAEVTWESAWRRLHRTEIHKDPELHAFSPTAAAMLANVLVFEHLKTVTETGESGLRNGLYVLNLETLEGSWHQVLPHPSADAGAGAQLAPEWIPEAEARLVDASAGGGTNGLLHYFNQLTSKQTGIFHAWEEADLRQLPLSQCLVQAADPLGDGPAGLLPETVCSGFTHEEARRESGLAGLEAYVSRLAIGRLGEAAGVGAGATAAEAAARGIQSCLDGQLAKRNAGAAPVVTPLQLGAVEDERCRFYLQALTIMRGMPIVGLGEELFGLPVVWVGTGGRWYGSAGLNLTRALRKALQGALMNGQNEAGRGAAQTVEASSIVQGGGTYGPVAIPASGEVATPANVRDALHMLRRNGKQLHLADLAAEPFLKQMPGVVLGVALREVKP</sequence>
<protein>
    <submittedName>
        <fullName evidence="1">Thiazole-containing bacteriocin maturation protein</fullName>
    </submittedName>
</protein>
<gene>
    <name evidence="1" type="ORF">IDH45_32965</name>
</gene>
<dbReference type="Proteomes" id="UP000639396">
    <property type="component" value="Unassembled WGS sequence"/>
</dbReference>
<proteinExistence type="predicted"/>
<dbReference type="InterPro" id="IPR022368">
    <property type="entry name" value="Thiazole_bacteriocin_mat_put"/>
</dbReference>
<dbReference type="RefSeq" id="WP_190932405.1">
    <property type="nucleotide sequence ID" value="NZ_JACXJA010000070.1"/>
</dbReference>
<dbReference type="Gene3D" id="3.40.50.720">
    <property type="entry name" value="NAD(P)-binding Rossmann-like Domain"/>
    <property type="match status" value="1"/>
</dbReference>
<dbReference type="AlphaFoldDB" id="A0A927H305"/>
<organism evidence="1 2">
    <name type="scientific">Paenibacillus oceani</name>
    <dbReference type="NCBI Taxonomy" id="2772510"/>
    <lineage>
        <taxon>Bacteria</taxon>
        <taxon>Bacillati</taxon>
        <taxon>Bacillota</taxon>
        <taxon>Bacilli</taxon>
        <taxon>Bacillales</taxon>
        <taxon>Paenibacillaceae</taxon>
        <taxon>Paenibacillus</taxon>
    </lineage>
</organism>
<reference evidence="1" key="1">
    <citation type="submission" date="2020-09" db="EMBL/GenBank/DDBJ databases">
        <title>A novel bacterium of genus Paenibacillus, isolated from South China Sea.</title>
        <authorList>
            <person name="Huang H."/>
            <person name="Mo K."/>
            <person name="Hu Y."/>
        </authorList>
    </citation>
    <scope>NUCLEOTIDE SEQUENCE</scope>
    <source>
        <strain evidence="1">IB182363</strain>
    </source>
</reference>
<evidence type="ECO:0000313" key="1">
    <source>
        <dbReference type="EMBL" id="MBD2866791.1"/>
    </source>
</evidence>
<dbReference type="EMBL" id="JACXJA010000070">
    <property type="protein sequence ID" value="MBD2866791.1"/>
    <property type="molecule type" value="Genomic_DNA"/>
</dbReference>